<name>A0A9K3GIG4_9EUKA</name>
<proteinExistence type="predicted"/>
<protein>
    <submittedName>
        <fullName evidence="1">Uncharacterized protein</fullName>
    </submittedName>
</protein>
<organism evidence="1 2">
    <name type="scientific">Kipferlia bialata</name>
    <dbReference type="NCBI Taxonomy" id="797122"/>
    <lineage>
        <taxon>Eukaryota</taxon>
        <taxon>Metamonada</taxon>
        <taxon>Carpediemonas-like organisms</taxon>
        <taxon>Kipferlia</taxon>
    </lineage>
</organism>
<dbReference type="EMBL" id="BDIP01001241">
    <property type="protein sequence ID" value="GIQ83937.1"/>
    <property type="molecule type" value="Genomic_DNA"/>
</dbReference>
<dbReference type="Proteomes" id="UP000265618">
    <property type="component" value="Unassembled WGS sequence"/>
</dbReference>
<evidence type="ECO:0000313" key="2">
    <source>
        <dbReference type="Proteomes" id="UP000265618"/>
    </source>
</evidence>
<evidence type="ECO:0000313" key="1">
    <source>
        <dbReference type="EMBL" id="GIQ83937.1"/>
    </source>
</evidence>
<accession>A0A9K3GIG4</accession>
<reference evidence="1 2" key="1">
    <citation type="journal article" date="2018" name="PLoS ONE">
        <title>The draft genome of Kipferlia bialata reveals reductive genome evolution in fornicate parasites.</title>
        <authorList>
            <person name="Tanifuji G."/>
            <person name="Takabayashi S."/>
            <person name="Kume K."/>
            <person name="Takagi M."/>
            <person name="Nakayama T."/>
            <person name="Kamikawa R."/>
            <person name="Inagaki Y."/>
            <person name="Hashimoto T."/>
        </authorList>
    </citation>
    <scope>NUCLEOTIDE SEQUENCE [LARGE SCALE GENOMIC DNA]</scope>
    <source>
        <strain evidence="1">NY0173</strain>
    </source>
</reference>
<comment type="caution">
    <text evidence="1">The sequence shown here is derived from an EMBL/GenBank/DDBJ whole genome shotgun (WGS) entry which is preliminary data.</text>
</comment>
<dbReference type="AlphaFoldDB" id="A0A9K3GIG4"/>
<gene>
    <name evidence="1" type="ORF">KIPB_005344</name>
</gene>
<keyword evidence="2" id="KW-1185">Reference proteome</keyword>
<sequence length="365" mass="38477">MDPWLDTGTMAREGVSVLYWTNNPLTPELLGGYSPGLLPVSRPTRGVEVDRVCVPPMPSIEVPLDAGTVLHLRDIGSLYSSLLEQFSSEARLCVLVIDPVQPDAMPAAVTLLHAYFAKCTKRQLYERASKLLVCYTPVSLAAQFYSETAVAQKKSPRGVLGQTPSPSATHLHSAADILAQAQAQASAFQEGLHLVTASFDTGLRVPWLFVDAVTMLGFPALFHSIGAALRQHPGAAAGERGEGVDVTASEFFSSSSAPSAASAAKDALPGTGGSARGTPATAVATVVVPRDRQGPELPSPVFNSLFPSDPAAFSLSQVDTLSLHPQQAQDLDRAAEDCFNFVFAEYGQEGVGAPVAHTDIPSLPE</sequence>